<protein>
    <submittedName>
        <fullName evidence="1">Uncharacterized protein</fullName>
    </submittedName>
</protein>
<sequence length="160" mass="18618">MDFHKWLSWVFDTYIMTKRLKIAITIWDLWYARNKLVHEGTNQRAGELVVFIRSYCKELAALTFGALHSNQSTSVKSVIGKIIFTAEDFSEINVFTWEANKLSKAFRVCHFQYIGRSKNRDIRAMAHDGLLRGKDRFWVEEALDLVVVVAAEEHRLVKPP</sequence>
<dbReference type="EMBL" id="JARKNE010000008">
    <property type="protein sequence ID" value="KAK5812298.1"/>
    <property type="molecule type" value="Genomic_DNA"/>
</dbReference>
<name>A0ABR0P1B5_GOSAR</name>
<evidence type="ECO:0000313" key="1">
    <source>
        <dbReference type="EMBL" id="KAK5812298.1"/>
    </source>
</evidence>
<proteinExistence type="predicted"/>
<comment type="caution">
    <text evidence="1">The sequence shown here is derived from an EMBL/GenBank/DDBJ whole genome shotgun (WGS) entry which is preliminary data.</text>
</comment>
<dbReference type="Proteomes" id="UP001358586">
    <property type="component" value="Chromosome 8"/>
</dbReference>
<accession>A0ABR0P1B5</accession>
<organism evidence="1 2">
    <name type="scientific">Gossypium arboreum</name>
    <name type="common">Tree cotton</name>
    <name type="synonym">Gossypium nanking</name>
    <dbReference type="NCBI Taxonomy" id="29729"/>
    <lineage>
        <taxon>Eukaryota</taxon>
        <taxon>Viridiplantae</taxon>
        <taxon>Streptophyta</taxon>
        <taxon>Embryophyta</taxon>
        <taxon>Tracheophyta</taxon>
        <taxon>Spermatophyta</taxon>
        <taxon>Magnoliopsida</taxon>
        <taxon>eudicotyledons</taxon>
        <taxon>Gunneridae</taxon>
        <taxon>Pentapetalae</taxon>
        <taxon>rosids</taxon>
        <taxon>malvids</taxon>
        <taxon>Malvales</taxon>
        <taxon>Malvaceae</taxon>
        <taxon>Malvoideae</taxon>
        <taxon>Gossypium</taxon>
    </lineage>
</organism>
<gene>
    <name evidence="1" type="ORF">PVK06_027726</name>
</gene>
<keyword evidence="2" id="KW-1185">Reference proteome</keyword>
<evidence type="ECO:0000313" key="2">
    <source>
        <dbReference type="Proteomes" id="UP001358586"/>
    </source>
</evidence>
<reference evidence="1 2" key="1">
    <citation type="submission" date="2023-03" db="EMBL/GenBank/DDBJ databases">
        <title>WGS of Gossypium arboreum.</title>
        <authorList>
            <person name="Yu D."/>
        </authorList>
    </citation>
    <scope>NUCLEOTIDE SEQUENCE [LARGE SCALE GENOMIC DNA]</scope>
    <source>
        <tissue evidence="1">Leaf</tissue>
    </source>
</reference>